<evidence type="ECO:0000256" key="5">
    <source>
        <dbReference type="ARBA" id="ARBA00022741"/>
    </source>
</evidence>
<dbReference type="Proteomes" id="UP000242849">
    <property type="component" value="Unassembled WGS sequence"/>
</dbReference>
<proteinExistence type="predicted"/>
<keyword evidence="3" id="KW-0597">Phosphoprotein</keyword>
<dbReference type="InterPro" id="IPR043056">
    <property type="entry name" value="LuxQ-periplasm_N"/>
</dbReference>
<dbReference type="Pfam" id="PF00990">
    <property type="entry name" value="GGDEF"/>
    <property type="match status" value="1"/>
</dbReference>
<accession>A0A1H4SNK4</accession>
<dbReference type="PROSITE" id="PS50887">
    <property type="entry name" value="GGDEF"/>
    <property type="match status" value="1"/>
</dbReference>
<dbReference type="NCBIfam" id="TIGR00254">
    <property type="entry name" value="GGDEF"/>
    <property type="match status" value="1"/>
</dbReference>
<dbReference type="Pfam" id="PF00563">
    <property type="entry name" value="EAL"/>
    <property type="match status" value="1"/>
</dbReference>
<keyword evidence="7" id="KW-0067">ATP-binding</keyword>
<dbReference type="PANTHER" id="PTHR44757:SF2">
    <property type="entry name" value="BIOFILM ARCHITECTURE MAINTENANCE PROTEIN MBAA"/>
    <property type="match status" value="1"/>
</dbReference>
<dbReference type="Gene3D" id="3.20.20.450">
    <property type="entry name" value="EAL domain"/>
    <property type="match status" value="1"/>
</dbReference>
<dbReference type="GO" id="GO:0000160">
    <property type="term" value="P:phosphorelay signal transduction system"/>
    <property type="evidence" value="ECO:0007669"/>
    <property type="project" value="UniProtKB-KW"/>
</dbReference>
<dbReference type="InterPro" id="IPR029787">
    <property type="entry name" value="Nucleotide_cyclase"/>
</dbReference>
<dbReference type="SMART" id="SM00052">
    <property type="entry name" value="EAL"/>
    <property type="match status" value="1"/>
</dbReference>
<keyword evidence="5" id="KW-0547">Nucleotide-binding</keyword>
<dbReference type="NCBIfam" id="TIGR00229">
    <property type="entry name" value="sensory_box"/>
    <property type="match status" value="1"/>
</dbReference>
<evidence type="ECO:0000256" key="6">
    <source>
        <dbReference type="ARBA" id="ARBA00022777"/>
    </source>
</evidence>
<dbReference type="InterPro" id="IPR035965">
    <property type="entry name" value="PAS-like_dom_sf"/>
</dbReference>
<dbReference type="EMBL" id="FNSC01000001">
    <property type="protein sequence ID" value="SEC45669.1"/>
    <property type="molecule type" value="Genomic_DNA"/>
</dbReference>
<keyword evidence="8" id="KW-0902">Two-component regulatory system</keyword>
<protein>
    <submittedName>
        <fullName evidence="13">PAS domain S-box-containing protein/diguanylate cyclase (GGDEF) domain-containing protein</fullName>
    </submittedName>
</protein>
<dbReference type="GO" id="GO:0005886">
    <property type="term" value="C:plasma membrane"/>
    <property type="evidence" value="ECO:0007669"/>
    <property type="project" value="UniProtKB-SubCell"/>
</dbReference>
<evidence type="ECO:0000256" key="1">
    <source>
        <dbReference type="ARBA" id="ARBA00001946"/>
    </source>
</evidence>
<sequence>MQMSSRKNHMPKAARWELKFSTRIALLFGMLGMVAITVVMVYALRTAEANLQSEIRNSLAQYQRTTVGLINNRLQLLEVYLHSASARRTVSALSEQVMPVEKIAAEVAFMFQDANIDARLEVFFLLDPTGKLVMDAGLPLHDIKPLVASLRSPIHYAHGWTLVQAGEQSALIKATAIFDPATVQLRGYLFVGLALGQNRTFIRELSASTKLDLLVLGHAQQPLVWQGDSELGLTGDKALDDLARDGQGLYVQRFPISLAGVEEPFWLVLGVSDSRFASIYDSYLQSFLILSGGFLLLLLAAAWLLRISHDRAINQLLGFIEATQAGGRGVRFQPTGIYEYNRVGVAMQHMVEDLHVAATVFESAEGMVVTDAEHVVLRANPAFTRMTGYSEREVVGSTLDYMLAQGSFDIVRDAMLAALAHDGAWQGEMPGRRKNGQEYPQWASIAAVRCGADGQLINYVITLTDTTQRKAAEQGIEQLAYYDPLTHLPNRRLQRERLEYALLASQDSEQRGAVLFIDLDDFKTLNDARGHDIGDQLLQQVAERLTSCVRQSDSVARIGGDEFVILLENLGQEPVHAAQQAEAIASKILLALRQPFRMGEIEHFSTLSIGIAMFNGTGEPLDDLLKQADLAMYQAKAQGRNTCCFFEPQMQLRVVQRASLESDLRQGLLKSEFVLYYQAQIDQREGLQGAEVLLRWQHPERGLLAAGEIIPVAEGSGLILPLGEWVLETACATLAQWGRRAQTRHLSLSVNVSTKQLQQADFVEQVLHIVQRSGCDSSRLKLEITESMLLDGRAAVIAKMARLKAHGVRFSLDDFGTGYSSLSYLKTLPLDQLKIDRSFVCDLLSDPLDADIARTIVSLAHALKLDVIAEGVETLEQSERLSSFGCTRFQGYYFGRPVPLEQLFAGQPVNAS</sequence>
<gene>
    <name evidence="13" type="ORF">SAMN05421553_0883</name>
</gene>
<dbReference type="GO" id="GO:0016301">
    <property type="term" value="F:kinase activity"/>
    <property type="evidence" value="ECO:0007669"/>
    <property type="project" value="UniProtKB-KW"/>
</dbReference>
<evidence type="ECO:0000313" key="13">
    <source>
        <dbReference type="EMBL" id="SEC45669.1"/>
    </source>
</evidence>
<dbReference type="Gene3D" id="3.30.70.270">
    <property type="match status" value="1"/>
</dbReference>
<reference evidence="14" key="1">
    <citation type="submission" date="2016-10" db="EMBL/GenBank/DDBJ databases">
        <authorList>
            <person name="Varghese N."/>
            <person name="Submissions S."/>
        </authorList>
    </citation>
    <scope>NUCLEOTIDE SEQUENCE [LARGE SCALE GENOMIC DNA]</scope>
    <source>
        <strain evidence="14">DSM 12111</strain>
    </source>
</reference>
<dbReference type="InterPro" id="IPR029151">
    <property type="entry name" value="Sensor-like_sf"/>
</dbReference>
<keyword evidence="9" id="KW-1133">Transmembrane helix</keyword>
<dbReference type="SUPFAM" id="SSF141868">
    <property type="entry name" value="EAL domain-like"/>
    <property type="match status" value="1"/>
</dbReference>
<name>A0A1H4SNK4_PSEAG</name>
<dbReference type="GO" id="GO:0005524">
    <property type="term" value="F:ATP binding"/>
    <property type="evidence" value="ECO:0007669"/>
    <property type="project" value="UniProtKB-KW"/>
</dbReference>
<dbReference type="InterPro" id="IPR052155">
    <property type="entry name" value="Biofilm_reg_signaling"/>
</dbReference>
<dbReference type="SUPFAM" id="SSF55073">
    <property type="entry name" value="Nucleotide cyclase"/>
    <property type="match status" value="1"/>
</dbReference>
<evidence type="ECO:0000256" key="7">
    <source>
        <dbReference type="ARBA" id="ARBA00022840"/>
    </source>
</evidence>
<dbReference type="Gene3D" id="3.30.450.20">
    <property type="entry name" value="PAS domain"/>
    <property type="match status" value="1"/>
</dbReference>
<dbReference type="SMART" id="SM00091">
    <property type="entry name" value="PAS"/>
    <property type="match status" value="1"/>
</dbReference>
<dbReference type="CDD" id="cd01949">
    <property type="entry name" value="GGDEF"/>
    <property type="match status" value="1"/>
</dbReference>
<feature type="domain" description="PAS" evidence="10">
    <location>
        <begin position="367"/>
        <end position="422"/>
    </location>
</feature>
<keyword evidence="6" id="KW-0418">Kinase</keyword>
<evidence type="ECO:0000259" key="11">
    <source>
        <dbReference type="PROSITE" id="PS50883"/>
    </source>
</evidence>
<dbReference type="AlphaFoldDB" id="A0A1H4SNK4"/>
<dbReference type="OrthoDB" id="9804951at2"/>
<keyword evidence="4" id="KW-0808">Transferase</keyword>
<comment type="subcellular location">
    <subcellularLocation>
        <location evidence="2">Cell inner membrane</location>
    </subcellularLocation>
</comment>
<dbReference type="STRING" id="53406.SAMN05421553_0883"/>
<evidence type="ECO:0000256" key="3">
    <source>
        <dbReference type="ARBA" id="ARBA00022553"/>
    </source>
</evidence>
<feature type="transmembrane region" description="Helical" evidence="9">
    <location>
        <begin position="20"/>
        <end position="44"/>
    </location>
</feature>
<evidence type="ECO:0000259" key="10">
    <source>
        <dbReference type="PROSITE" id="PS50112"/>
    </source>
</evidence>
<dbReference type="Pfam" id="PF13426">
    <property type="entry name" value="PAS_9"/>
    <property type="match status" value="1"/>
</dbReference>
<dbReference type="CDD" id="cd01948">
    <property type="entry name" value="EAL"/>
    <property type="match status" value="1"/>
</dbReference>
<dbReference type="InterPro" id="IPR043128">
    <property type="entry name" value="Rev_trsase/Diguanyl_cyclase"/>
</dbReference>
<keyword evidence="14" id="KW-1185">Reference proteome</keyword>
<feature type="transmembrane region" description="Helical" evidence="9">
    <location>
        <begin position="283"/>
        <end position="305"/>
    </location>
</feature>
<dbReference type="InterPro" id="IPR001633">
    <property type="entry name" value="EAL_dom"/>
</dbReference>
<dbReference type="FunFam" id="3.30.70.270:FF:000001">
    <property type="entry name" value="Diguanylate cyclase domain protein"/>
    <property type="match status" value="1"/>
</dbReference>
<dbReference type="SMART" id="SM00267">
    <property type="entry name" value="GGDEF"/>
    <property type="match status" value="1"/>
</dbReference>
<dbReference type="SUPFAM" id="SSF103190">
    <property type="entry name" value="Sensory domain-like"/>
    <property type="match status" value="1"/>
</dbReference>
<feature type="domain" description="EAL" evidence="11">
    <location>
        <begin position="657"/>
        <end position="911"/>
    </location>
</feature>
<comment type="cofactor">
    <cofactor evidence="1">
        <name>Mg(2+)</name>
        <dbReference type="ChEBI" id="CHEBI:18420"/>
    </cofactor>
</comment>
<dbReference type="PROSITE" id="PS50883">
    <property type="entry name" value="EAL"/>
    <property type="match status" value="1"/>
</dbReference>
<evidence type="ECO:0000256" key="2">
    <source>
        <dbReference type="ARBA" id="ARBA00004533"/>
    </source>
</evidence>
<organism evidence="13 14">
    <name type="scientific">Pseudomonas anguilliseptica</name>
    <dbReference type="NCBI Taxonomy" id="53406"/>
    <lineage>
        <taxon>Bacteria</taxon>
        <taxon>Pseudomonadati</taxon>
        <taxon>Pseudomonadota</taxon>
        <taxon>Gammaproteobacteria</taxon>
        <taxon>Pseudomonadales</taxon>
        <taxon>Pseudomonadaceae</taxon>
        <taxon>Pseudomonas</taxon>
    </lineage>
</organism>
<dbReference type="InterPro" id="IPR035919">
    <property type="entry name" value="EAL_sf"/>
</dbReference>
<keyword evidence="9" id="KW-0472">Membrane</keyword>
<dbReference type="PANTHER" id="PTHR44757">
    <property type="entry name" value="DIGUANYLATE CYCLASE DGCP"/>
    <property type="match status" value="1"/>
</dbReference>
<dbReference type="InterPro" id="IPR000160">
    <property type="entry name" value="GGDEF_dom"/>
</dbReference>
<evidence type="ECO:0000313" key="14">
    <source>
        <dbReference type="Proteomes" id="UP000242849"/>
    </source>
</evidence>
<dbReference type="Gene3D" id="3.30.450.220">
    <property type="entry name" value="LuxQ periplasmic domain, N-terminal subdomain"/>
    <property type="match status" value="1"/>
</dbReference>
<evidence type="ECO:0000259" key="12">
    <source>
        <dbReference type="PROSITE" id="PS50887"/>
    </source>
</evidence>
<dbReference type="PROSITE" id="PS50112">
    <property type="entry name" value="PAS"/>
    <property type="match status" value="1"/>
</dbReference>
<evidence type="ECO:0000256" key="9">
    <source>
        <dbReference type="SAM" id="Phobius"/>
    </source>
</evidence>
<keyword evidence="9" id="KW-0812">Transmembrane</keyword>
<evidence type="ECO:0000256" key="4">
    <source>
        <dbReference type="ARBA" id="ARBA00022679"/>
    </source>
</evidence>
<evidence type="ECO:0000256" key="8">
    <source>
        <dbReference type="ARBA" id="ARBA00023012"/>
    </source>
</evidence>
<dbReference type="InterPro" id="IPR000014">
    <property type="entry name" value="PAS"/>
</dbReference>
<feature type="domain" description="GGDEF" evidence="12">
    <location>
        <begin position="510"/>
        <end position="648"/>
    </location>
</feature>
<dbReference type="CDD" id="cd00130">
    <property type="entry name" value="PAS"/>
    <property type="match status" value="1"/>
</dbReference>
<dbReference type="SUPFAM" id="SSF55785">
    <property type="entry name" value="PYP-like sensor domain (PAS domain)"/>
    <property type="match status" value="1"/>
</dbReference>